<dbReference type="GO" id="GO:0005737">
    <property type="term" value="C:cytoplasm"/>
    <property type="evidence" value="ECO:0007669"/>
    <property type="project" value="TreeGrafter"/>
</dbReference>
<feature type="domain" description="Protein kinase" evidence="3">
    <location>
        <begin position="41"/>
        <end position="378"/>
    </location>
</feature>
<dbReference type="GO" id="GO:0004672">
    <property type="term" value="F:protein kinase activity"/>
    <property type="evidence" value="ECO:0007669"/>
    <property type="project" value="InterPro"/>
</dbReference>
<accession>A0A286U7B8</accession>
<dbReference type="GO" id="GO:0007165">
    <property type="term" value="P:signal transduction"/>
    <property type="evidence" value="ECO:0007669"/>
    <property type="project" value="TreeGrafter"/>
</dbReference>
<dbReference type="Pfam" id="PF07714">
    <property type="entry name" value="PK_Tyr_Ser-Thr"/>
    <property type="match status" value="2"/>
</dbReference>
<keyword evidence="4" id="KW-0418">Kinase</keyword>
<feature type="domain" description="Protein kinase" evidence="3">
    <location>
        <begin position="650"/>
        <end position="957"/>
    </location>
</feature>
<feature type="coiled-coil region" evidence="1">
    <location>
        <begin position="586"/>
        <end position="655"/>
    </location>
</feature>
<evidence type="ECO:0000313" key="4">
    <source>
        <dbReference type="EMBL" id="PAV15476.1"/>
    </source>
</evidence>
<proteinExistence type="predicted"/>
<dbReference type="EMBL" id="NBII01000010">
    <property type="protein sequence ID" value="PAV15476.1"/>
    <property type="molecule type" value="Genomic_DNA"/>
</dbReference>
<feature type="compositionally biased region" description="Polar residues" evidence="2">
    <location>
        <begin position="575"/>
        <end position="585"/>
    </location>
</feature>
<protein>
    <submittedName>
        <fullName evidence="4">Kinase</fullName>
    </submittedName>
</protein>
<evidence type="ECO:0000256" key="2">
    <source>
        <dbReference type="SAM" id="MobiDB-lite"/>
    </source>
</evidence>
<dbReference type="AlphaFoldDB" id="A0A286U7B8"/>
<dbReference type="OrthoDB" id="346907at2759"/>
<dbReference type="STRING" id="2282107.A0A286U7B8"/>
<feature type="compositionally biased region" description="Polar residues" evidence="2">
    <location>
        <begin position="417"/>
        <end position="428"/>
    </location>
</feature>
<dbReference type="Proteomes" id="UP000217199">
    <property type="component" value="Unassembled WGS sequence"/>
</dbReference>
<evidence type="ECO:0000313" key="5">
    <source>
        <dbReference type="Proteomes" id="UP000217199"/>
    </source>
</evidence>
<dbReference type="InterPro" id="IPR008271">
    <property type="entry name" value="Ser/Thr_kinase_AS"/>
</dbReference>
<feature type="region of interest" description="Disordered" evidence="2">
    <location>
        <begin position="408"/>
        <end position="447"/>
    </location>
</feature>
<dbReference type="GO" id="GO:0005524">
    <property type="term" value="F:ATP binding"/>
    <property type="evidence" value="ECO:0007669"/>
    <property type="project" value="InterPro"/>
</dbReference>
<dbReference type="InterPro" id="IPR050167">
    <property type="entry name" value="Ser_Thr_protein_kinase"/>
</dbReference>
<evidence type="ECO:0000259" key="3">
    <source>
        <dbReference type="PROSITE" id="PS50011"/>
    </source>
</evidence>
<dbReference type="SUPFAM" id="SSF56112">
    <property type="entry name" value="Protein kinase-like (PK-like)"/>
    <property type="match status" value="2"/>
</dbReference>
<dbReference type="PROSITE" id="PS50011">
    <property type="entry name" value="PROTEIN_KINASE_DOM"/>
    <property type="match status" value="2"/>
</dbReference>
<dbReference type="Gene3D" id="1.10.510.10">
    <property type="entry name" value="Transferase(Phosphotransferase) domain 1"/>
    <property type="match status" value="2"/>
</dbReference>
<dbReference type="PANTHER" id="PTHR23257">
    <property type="entry name" value="SERINE-THREONINE PROTEIN KINASE"/>
    <property type="match status" value="1"/>
</dbReference>
<dbReference type="InParanoid" id="A0A286U7B8"/>
<dbReference type="PROSITE" id="PS00108">
    <property type="entry name" value="PROTEIN_KINASE_ST"/>
    <property type="match status" value="1"/>
</dbReference>
<reference evidence="4 5" key="1">
    <citation type="journal article" date="2017" name="Mol. Ecol.">
        <title>Comparative and population genomic landscape of Phellinus noxius: A hypervariable fungus causing root rot in trees.</title>
        <authorList>
            <person name="Chung C.L."/>
            <person name="Lee T.J."/>
            <person name="Akiba M."/>
            <person name="Lee H.H."/>
            <person name="Kuo T.H."/>
            <person name="Liu D."/>
            <person name="Ke H.M."/>
            <person name="Yokoi T."/>
            <person name="Roa M.B."/>
            <person name="Lu M.J."/>
            <person name="Chang Y.Y."/>
            <person name="Ann P.J."/>
            <person name="Tsai J.N."/>
            <person name="Chen C.Y."/>
            <person name="Tzean S.S."/>
            <person name="Ota Y."/>
            <person name="Hattori T."/>
            <person name="Sahashi N."/>
            <person name="Liou R.F."/>
            <person name="Kikuchi T."/>
            <person name="Tsai I.J."/>
        </authorList>
    </citation>
    <scope>NUCLEOTIDE SEQUENCE [LARGE SCALE GENOMIC DNA]</scope>
    <source>
        <strain evidence="4 5">FFPRI411160</strain>
    </source>
</reference>
<sequence>MDKPGSLSPTFPGRSLTNRNDILSNALSKLKHLDKSGLIVYDSADMHAHGGYCDVFVGRIKKAHLDPAHSCIITRDQSDSEPEVKIAIKRLRVHILNDKDFMKPFVKELRLWSKLQHGNILSLLGYSIEGVYPSILSEWMPNGTARRYVENNKLSACQLLDMITGIASGVNYLHEKNIVHSDLKGDNILIGPSAEPLICDFGISRMINSSVTFGGTTVGGGTLRGTIRWMAPELLTCGNLHTKASDVWAFGMTVYEIVTKRHPFSHLRIDAQVITYVLNRGIPEFSHFSQFPDRSISVAAPYPSSLSFSSSVDLKLMPVVVPASQASERSKDVGDRRDPQETPRGVLSEIWRVCLKSWEFSPDFRAEIRELLQYLSSLEVADTSTSSASDDGGVEALDTVEVAINKGRIKARKYSRPPQSTTNVNQMNPSPPSPSPSEFELESEVHTTDAELQPLHQDYQVKRKVHFQKKLDIIRTEHLSDTDTDTDNNGVFGGIKRADSDDDLGLFYPSDEDSTSRSSDGPGSLFGPSQGKPSIRHSIANPSANSTDQEVQTSPKSESSDRDEEDSLEEEEESQLFTSSPSYQFNSDSYERIRKAKKNLLKAEEEVETARKELATKCMTKGLIYTEISKAAQRLEEVETNLEKTKKELRELVSIVSAKRLAEVRHKATHHEAQLNHRTVQVHRELYPLQPDPCLLVVSQFRVVSKQLRVNDTELIETFKKEMKVWEGLEHSNILQLIGHILEGELKLPTIITPWYPMGTARQYVSRGITSDDLLTMLIGIADGIRFIHEKGLVHSSIRGDNILIGPNSEPLISGYGDNRMVEASSTWHTLTDETEAFNESVNWMAIELLQTDKPSFTKESDIWSLGMTIYELVSNKSPFHQYSSTLEVEEQIGNGSEPQKDDFNDYFRRLFQRLSISPKDAPLLAEVWDFLWYYSTRCWNKDPAARPIITELHQELQRIQRKYRMGLPILPVYIRIEHEFYNTRTTI</sequence>
<keyword evidence="5" id="KW-1185">Reference proteome</keyword>
<comment type="caution">
    <text evidence="4">The sequence shown here is derived from an EMBL/GenBank/DDBJ whole genome shotgun (WGS) entry which is preliminary data.</text>
</comment>
<gene>
    <name evidence="4" type="ORF">PNOK_0924000</name>
</gene>
<evidence type="ECO:0000256" key="1">
    <source>
        <dbReference type="SAM" id="Coils"/>
    </source>
</evidence>
<name>A0A286U7B8_9AGAM</name>
<feature type="compositionally biased region" description="Acidic residues" evidence="2">
    <location>
        <begin position="561"/>
        <end position="574"/>
    </location>
</feature>
<dbReference type="InterPro" id="IPR011009">
    <property type="entry name" value="Kinase-like_dom_sf"/>
</dbReference>
<dbReference type="InterPro" id="IPR001245">
    <property type="entry name" value="Ser-Thr/Tyr_kinase_cat_dom"/>
</dbReference>
<feature type="region of interest" description="Disordered" evidence="2">
    <location>
        <begin position="480"/>
        <end position="585"/>
    </location>
</feature>
<dbReference type="InterPro" id="IPR000719">
    <property type="entry name" value="Prot_kinase_dom"/>
</dbReference>
<keyword evidence="1" id="KW-0175">Coiled coil</keyword>
<organism evidence="4 5">
    <name type="scientific">Pyrrhoderma noxium</name>
    <dbReference type="NCBI Taxonomy" id="2282107"/>
    <lineage>
        <taxon>Eukaryota</taxon>
        <taxon>Fungi</taxon>
        <taxon>Dikarya</taxon>
        <taxon>Basidiomycota</taxon>
        <taxon>Agaricomycotina</taxon>
        <taxon>Agaricomycetes</taxon>
        <taxon>Hymenochaetales</taxon>
        <taxon>Hymenochaetaceae</taxon>
        <taxon>Pyrrhoderma</taxon>
    </lineage>
</organism>
<dbReference type="SMART" id="SM00220">
    <property type="entry name" value="S_TKc"/>
    <property type="match status" value="2"/>
</dbReference>
<feature type="compositionally biased region" description="Polar residues" evidence="2">
    <location>
        <begin position="540"/>
        <end position="556"/>
    </location>
</feature>
<keyword evidence="4" id="KW-0808">Transferase</keyword>